<reference evidence="12" key="2">
    <citation type="submission" date="2023-02" db="EMBL/GenBank/DDBJ databases">
        <authorList>
            <person name="Swenson N.G."/>
            <person name="Wegrzyn J.L."/>
            <person name="Mcevoy S.L."/>
        </authorList>
    </citation>
    <scope>NUCLEOTIDE SEQUENCE</scope>
    <source>
        <strain evidence="12">91603</strain>
        <tissue evidence="12">Leaf</tissue>
    </source>
</reference>
<evidence type="ECO:0000313" key="13">
    <source>
        <dbReference type="Proteomes" id="UP001064489"/>
    </source>
</evidence>
<keyword evidence="10" id="KW-1133">Transmembrane helix</keyword>
<keyword evidence="8" id="KW-0449">Lipoprotein</keyword>
<comment type="similarity">
    <text evidence="2">Belongs to the plant LTP family.</text>
</comment>
<dbReference type="InterPro" id="IPR016140">
    <property type="entry name" value="Bifunc_inhib/LTP/seed_store"/>
</dbReference>
<reference evidence="12" key="1">
    <citation type="journal article" date="2022" name="Plant J.">
        <title>Strategies of tolerance reflected in two North American maple genomes.</title>
        <authorList>
            <person name="McEvoy S.L."/>
            <person name="Sezen U.U."/>
            <person name="Trouern-Trend A."/>
            <person name="McMahon S.M."/>
            <person name="Schaberg P.G."/>
            <person name="Yang J."/>
            <person name="Wegrzyn J.L."/>
            <person name="Swenson N.G."/>
        </authorList>
    </citation>
    <scope>NUCLEOTIDE SEQUENCE</scope>
    <source>
        <strain evidence="12">91603</strain>
    </source>
</reference>
<evidence type="ECO:0000256" key="9">
    <source>
        <dbReference type="SAM" id="MobiDB-lite"/>
    </source>
</evidence>
<keyword evidence="6" id="KW-1015">Disulfide bond</keyword>
<evidence type="ECO:0000256" key="4">
    <source>
        <dbReference type="ARBA" id="ARBA00022622"/>
    </source>
</evidence>
<feature type="compositionally biased region" description="Low complexity" evidence="9">
    <location>
        <begin position="187"/>
        <end position="200"/>
    </location>
</feature>
<feature type="transmembrane region" description="Helical" evidence="10">
    <location>
        <begin position="7"/>
        <end position="27"/>
    </location>
</feature>
<keyword evidence="3" id="KW-1003">Cell membrane</keyword>
<accession>A0AAD5P0Q5</accession>
<sequence length="224" mass="22675">MGTVRNINGIMIICVALMMCLCSRVVVSGQGMAPEPSSVGYPMPAEGPSSEGYIPPSGGPSSEGYIPPVGGPSSTSDDCLTKVLNMSDCLSYVTEGSNVTEPDKPCCPELAGLVDSNPICLCELLGKSDSYGIKIDMSRALKLPSICGVTTPPLQLCSVAGIPIGAPMASEGGFAGNSISPGPGAETPGPSTGNNNNNGASSSPTSSVFFFPILATLAFAFLPF</sequence>
<dbReference type="EMBL" id="JAJSOW010000003">
    <property type="protein sequence ID" value="KAI9193902.1"/>
    <property type="molecule type" value="Genomic_DNA"/>
</dbReference>
<evidence type="ECO:0000313" key="12">
    <source>
        <dbReference type="EMBL" id="KAI9193902.1"/>
    </source>
</evidence>
<organism evidence="12 13">
    <name type="scientific">Acer negundo</name>
    <name type="common">Box elder</name>
    <dbReference type="NCBI Taxonomy" id="4023"/>
    <lineage>
        <taxon>Eukaryota</taxon>
        <taxon>Viridiplantae</taxon>
        <taxon>Streptophyta</taxon>
        <taxon>Embryophyta</taxon>
        <taxon>Tracheophyta</taxon>
        <taxon>Spermatophyta</taxon>
        <taxon>Magnoliopsida</taxon>
        <taxon>eudicotyledons</taxon>
        <taxon>Gunneridae</taxon>
        <taxon>Pentapetalae</taxon>
        <taxon>rosids</taxon>
        <taxon>malvids</taxon>
        <taxon>Sapindales</taxon>
        <taxon>Sapindaceae</taxon>
        <taxon>Hippocastanoideae</taxon>
        <taxon>Acereae</taxon>
        <taxon>Acer</taxon>
    </lineage>
</organism>
<evidence type="ECO:0000256" key="3">
    <source>
        <dbReference type="ARBA" id="ARBA00022475"/>
    </source>
</evidence>
<evidence type="ECO:0000256" key="7">
    <source>
        <dbReference type="ARBA" id="ARBA00023180"/>
    </source>
</evidence>
<proteinExistence type="inferred from homology"/>
<evidence type="ECO:0000256" key="1">
    <source>
        <dbReference type="ARBA" id="ARBA00004609"/>
    </source>
</evidence>
<dbReference type="Gene3D" id="1.10.110.10">
    <property type="entry name" value="Plant lipid-transfer and hydrophobic proteins"/>
    <property type="match status" value="1"/>
</dbReference>
<keyword evidence="10" id="KW-0812">Transmembrane</keyword>
<feature type="domain" description="Bifunctional inhibitor/plant lipid transfer protein/seed storage helical" evidence="11">
    <location>
        <begin position="79"/>
        <end position="157"/>
    </location>
</feature>
<keyword evidence="4" id="KW-0336">GPI-anchor</keyword>
<keyword evidence="13" id="KW-1185">Reference proteome</keyword>
<feature type="region of interest" description="Disordered" evidence="9">
    <location>
        <begin position="175"/>
        <end position="200"/>
    </location>
</feature>
<gene>
    <name evidence="12" type="ORF">LWI28_001158</name>
</gene>
<evidence type="ECO:0000259" key="11">
    <source>
        <dbReference type="SMART" id="SM00499"/>
    </source>
</evidence>
<protein>
    <recommendedName>
        <fullName evidence="11">Bifunctional inhibitor/plant lipid transfer protein/seed storage helical domain-containing protein</fullName>
    </recommendedName>
</protein>
<dbReference type="SMART" id="SM00499">
    <property type="entry name" value="AAI"/>
    <property type="match status" value="1"/>
</dbReference>
<dbReference type="InterPro" id="IPR036312">
    <property type="entry name" value="Bifun_inhib/LTP/seed_sf"/>
</dbReference>
<evidence type="ECO:0000256" key="8">
    <source>
        <dbReference type="ARBA" id="ARBA00023288"/>
    </source>
</evidence>
<dbReference type="PANTHER" id="PTHR33044">
    <property type="entry name" value="BIFUNCTIONAL INHIBITOR/LIPID-TRANSFER PROTEIN/SEED STORAGE 2S ALBUMIN SUPERFAMILY PROTEIN-RELATED"/>
    <property type="match status" value="1"/>
</dbReference>
<keyword evidence="5" id="KW-0732">Signal</keyword>
<comment type="caution">
    <text evidence="12">The sequence shown here is derived from an EMBL/GenBank/DDBJ whole genome shotgun (WGS) entry which is preliminary data.</text>
</comment>
<feature type="region of interest" description="Disordered" evidence="9">
    <location>
        <begin position="36"/>
        <end position="64"/>
    </location>
</feature>
<dbReference type="GO" id="GO:0005886">
    <property type="term" value="C:plasma membrane"/>
    <property type="evidence" value="ECO:0007669"/>
    <property type="project" value="UniProtKB-SubCell"/>
</dbReference>
<dbReference type="Pfam" id="PF14368">
    <property type="entry name" value="LTP_2"/>
    <property type="match status" value="1"/>
</dbReference>
<dbReference type="InterPro" id="IPR043325">
    <property type="entry name" value="LTSS"/>
</dbReference>
<evidence type="ECO:0000256" key="6">
    <source>
        <dbReference type="ARBA" id="ARBA00023157"/>
    </source>
</evidence>
<dbReference type="CDD" id="cd00010">
    <property type="entry name" value="AAI_LTSS"/>
    <property type="match status" value="1"/>
</dbReference>
<dbReference type="SUPFAM" id="SSF47699">
    <property type="entry name" value="Bifunctional inhibitor/lipid-transfer protein/seed storage 2S albumin"/>
    <property type="match status" value="1"/>
</dbReference>
<dbReference type="AlphaFoldDB" id="A0AAD5P0Q5"/>
<keyword evidence="10" id="KW-0472">Membrane</keyword>
<keyword evidence="7" id="KW-0325">Glycoprotein</keyword>
<dbReference type="Proteomes" id="UP001064489">
    <property type="component" value="Chromosome 1"/>
</dbReference>
<name>A0AAD5P0Q5_ACENE</name>
<evidence type="ECO:0000256" key="5">
    <source>
        <dbReference type="ARBA" id="ARBA00022729"/>
    </source>
</evidence>
<dbReference type="FunFam" id="1.10.110.10:FF:000001">
    <property type="entry name" value="Bifunctional inhibitor/lipid-transfer protein/seed storage 2S albumin superfamily protein"/>
    <property type="match status" value="1"/>
</dbReference>
<evidence type="ECO:0000256" key="2">
    <source>
        <dbReference type="ARBA" id="ARBA00009748"/>
    </source>
</evidence>
<comment type="subcellular location">
    <subcellularLocation>
        <location evidence="1">Cell membrane</location>
        <topology evidence="1">Lipid-anchor</topology>
        <topology evidence="1">GPI-anchor</topology>
    </subcellularLocation>
</comment>
<evidence type="ECO:0000256" key="10">
    <source>
        <dbReference type="SAM" id="Phobius"/>
    </source>
</evidence>
<dbReference type="GO" id="GO:0098552">
    <property type="term" value="C:side of membrane"/>
    <property type="evidence" value="ECO:0007669"/>
    <property type="project" value="UniProtKB-KW"/>
</dbReference>